<dbReference type="EMBL" id="JAAIKC010000001">
    <property type="protein sequence ID" value="NEW05831.1"/>
    <property type="molecule type" value="Genomic_DNA"/>
</dbReference>
<reference evidence="9" key="1">
    <citation type="submission" date="2020-02" db="EMBL/GenBank/DDBJ databases">
        <authorList>
            <person name="Shen X.-R."/>
            <person name="Zhang Y.-X."/>
        </authorList>
    </citation>
    <scope>NUCLEOTIDE SEQUENCE</scope>
    <source>
        <strain evidence="9">SYP-B3998</strain>
    </source>
</reference>
<dbReference type="InterPro" id="IPR006311">
    <property type="entry name" value="TAT_signal"/>
</dbReference>
<feature type="region of interest" description="Disordered" evidence="6">
    <location>
        <begin position="1"/>
        <end position="21"/>
    </location>
</feature>
<gene>
    <name evidence="9" type="ORF">GK047_07340</name>
</gene>
<dbReference type="Gene3D" id="2.102.10.10">
    <property type="entry name" value="Rieske [2Fe-2S] iron-sulphur domain"/>
    <property type="match status" value="1"/>
</dbReference>
<feature type="transmembrane region" description="Helical" evidence="7">
    <location>
        <begin position="35"/>
        <end position="57"/>
    </location>
</feature>
<keyword evidence="5" id="KW-1015">Disulfide bond</keyword>
<accession>A0A6G3ZW82</accession>
<proteinExistence type="predicted"/>
<dbReference type="PROSITE" id="PS51318">
    <property type="entry name" value="TAT"/>
    <property type="match status" value="1"/>
</dbReference>
<evidence type="ECO:0000313" key="9">
    <source>
        <dbReference type="EMBL" id="NEW05831.1"/>
    </source>
</evidence>
<evidence type="ECO:0000256" key="5">
    <source>
        <dbReference type="ARBA" id="ARBA00023157"/>
    </source>
</evidence>
<dbReference type="GO" id="GO:0016705">
    <property type="term" value="F:oxidoreductase activity, acting on paired donors, with incorporation or reduction of molecular oxygen"/>
    <property type="evidence" value="ECO:0007669"/>
    <property type="project" value="UniProtKB-ARBA"/>
</dbReference>
<dbReference type="GO" id="GO:0004497">
    <property type="term" value="F:monooxygenase activity"/>
    <property type="evidence" value="ECO:0007669"/>
    <property type="project" value="UniProtKB-ARBA"/>
</dbReference>
<name>A0A6G3ZW82_9BACL</name>
<dbReference type="Pfam" id="PF00355">
    <property type="entry name" value="Rieske"/>
    <property type="match status" value="1"/>
</dbReference>
<dbReference type="SUPFAM" id="SSF50022">
    <property type="entry name" value="ISP domain"/>
    <property type="match status" value="1"/>
</dbReference>
<evidence type="ECO:0000256" key="2">
    <source>
        <dbReference type="ARBA" id="ARBA00022723"/>
    </source>
</evidence>
<evidence type="ECO:0000256" key="6">
    <source>
        <dbReference type="SAM" id="MobiDB-lite"/>
    </source>
</evidence>
<keyword evidence="3" id="KW-0408">Iron</keyword>
<keyword evidence="7" id="KW-0812">Transmembrane</keyword>
<keyword evidence="7" id="KW-1133">Transmembrane helix</keyword>
<dbReference type="GO" id="GO:0046872">
    <property type="term" value="F:metal ion binding"/>
    <property type="evidence" value="ECO:0007669"/>
    <property type="project" value="UniProtKB-KW"/>
</dbReference>
<organism evidence="9">
    <name type="scientific">Paenibacillus sp. SYP-B3998</name>
    <dbReference type="NCBI Taxonomy" id="2678564"/>
    <lineage>
        <taxon>Bacteria</taxon>
        <taxon>Bacillati</taxon>
        <taxon>Bacillota</taxon>
        <taxon>Bacilli</taxon>
        <taxon>Bacillales</taxon>
        <taxon>Paenibacillaceae</taxon>
        <taxon>Paenibacillus</taxon>
    </lineage>
</organism>
<dbReference type="GO" id="GO:0051537">
    <property type="term" value="F:2 iron, 2 sulfur cluster binding"/>
    <property type="evidence" value="ECO:0007669"/>
    <property type="project" value="UniProtKB-KW"/>
</dbReference>
<dbReference type="InterPro" id="IPR014349">
    <property type="entry name" value="Rieske_Fe-S_prot"/>
</dbReference>
<dbReference type="InterPro" id="IPR036922">
    <property type="entry name" value="Rieske_2Fe-2S_sf"/>
</dbReference>
<keyword evidence="1" id="KW-0001">2Fe-2S</keyword>
<protein>
    <submittedName>
        <fullName evidence="9">Rieske 2Fe-2S domain-containing protein</fullName>
    </submittedName>
</protein>
<dbReference type="PROSITE" id="PS51296">
    <property type="entry name" value="RIESKE"/>
    <property type="match status" value="1"/>
</dbReference>
<dbReference type="PANTHER" id="PTHR10134">
    <property type="entry name" value="CYTOCHROME B-C1 COMPLEX SUBUNIT RIESKE, MITOCHONDRIAL"/>
    <property type="match status" value="1"/>
</dbReference>
<keyword evidence="7" id="KW-0472">Membrane</keyword>
<evidence type="ECO:0000256" key="7">
    <source>
        <dbReference type="SAM" id="Phobius"/>
    </source>
</evidence>
<keyword evidence="4" id="KW-0411">Iron-sulfur</keyword>
<sequence>MEQDNKRDNNHSPFNEDNYTHNIRKNNERKLDRRGFMKTLVGAAGVFAVSTLPWGALAAKELTSLKKKAYPELKITDISSLKVGDSVEFAYPGEHDSALLIRLGEDEYKAYQNACTHLKCPVFWSSEKDEMICPCHHGIFDARTGAPTAGPPRRPLPEVLLKKEQGAIYATGVKRYET</sequence>
<feature type="compositionally biased region" description="Polar residues" evidence="6">
    <location>
        <begin position="11"/>
        <end position="21"/>
    </location>
</feature>
<keyword evidence="2" id="KW-0479">Metal-binding</keyword>
<comment type="caution">
    <text evidence="9">The sequence shown here is derived from an EMBL/GenBank/DDBJ whole genome shotgun (WGS) entry which is preliminary data.</text>
</comment>
<dbReference type="InterPro" id="IPR017941">
    <property type="entry name" value="Rieske_2Fe-2S"/>
</dbReference>
<evidence type="ECO:0000256" key="1">
    <source>
        <dbReference type="ARBA" id="ARBA00022714"/>
    </source>
</evidence>
<evidence type="ECO:0000256" key="4">
    <source>
        <dbReference type="ARBA" id="ARBA00023014"/>
    </source>
</evidence>
<feature type="domain" description="Rieske" evidence="8">
    <location>
        <begin position="73"/>
        <end position="170"/>
    </location>
</feature>
<evidence type="ECO:0000259" key="8">
    <source>
        <dbReference type="PROSITE" id="PS51296"/>
    </source>
</evidence>
<evidence type="ECO:0000256" key="3">
    <source>
        <dbReference type="ARBA" id="ARBA00023004"/>
    </source>
</evidence>
<feature type="compositionally biased region" description="Basic and acidic residues" evidence="6">
    <location>
        <begin position="1"/>
        <end position="10"/>
    </location>
</feature>
<dbReference type="RefSeq" id="WP_163943217.1">
    <property type="nucleotide sequence ID" value="NZ_JAAIKC010000001.1"/>
</dbReference>
<dbReference type="AlphaFoldDB" id="A0A6G3ZW82"/>